<accession>A0A5N6LUT7</accession>
<name>A0A5N6LUT7_9ASTR</name>
<dbReference type="EMBL" id="SZYD01000018">
    <property type="protein sequence ID" value="KAD2805331.1"/>
    <property type="molecule type" value="Genomic_DNA"/>
</dbReference>
<protein>
    <submittedName>
        <fullName evidence="1">Uncharacterized protein</fullName>
    </submittedName>
</protein>
<evidence type="ECO:0000313" key="2">
    <source>
        <dbReference type="Proteomes" id="UP000326396"/>
    </source>
</evidence>
<comment type="caution">
    <text evidence="1">The sequence shown here is derived from an EMBL/GenBank/DDBJ whole genome shotgun (WGS) entry which is preliminary data.</text>
</comment>
<dbReference type="AlphaFoldDB" id="A0A5N6LUT7"/>
<gene>
    <name evidence="1" type="ORF">E3N88_38708</name>
</gene>
<evidence type="ECO:0000313" key="1">
    <source>
        <dbReference type="EMBL" id="KAD2805331.1"/>
    </source>
</evidence>
<dbReference type="Proteomes" id="UP000326396">
    <property type="component" value="Linkage Group LG8"/>
</dbReference>
<organism evidence="1 2">
    <name type="scientific">Mikania micrantha</name>
    <name type="common">bitter vine</name>
    <dbReference type="NCBI Taxonomy" id="192012"/>
    <lineage>
        <taxon>Eukaryota</taxon>
        <taxon>Viridiplantae</taxon>
        <taxon>Streptophyta</taxon>
        <taxon>Embryophyta</taxon>
        <taxon>Tracheophyta</taxon>
        <taxon>Spermatophyta</taxon>
        <taxon>Magnoliopsida</taxon>
        <taxon>eudicotyledons</taxon>
        <taxon>Gunneridae</taxon>
        <taxon>Pentapetalae</taxon>
        <taxon>asterids</taxon>
        <taxon>campanulids</taxon>
        <taxon>Asterales</taxon>
        <taxon>Asteraceae</taxon>
        <taxon>Asteroideae</taxon>
        <taxon>Heliantheae alliance</taxon>
        <taxon>Eupatorieae</taxon>
        <taxon>Mikania</taxon>
    </lineage>
</organism>
<reference evidence="1 2" key="1">
    <citation type="submission" date="2019-05" db="EMBL/GenBank/DDBJ databases">
        <title>Mikania micrantha, genome provides insights into the molecular mechanism of rapid growth.</title>
        <authorList>
            <person name="Liu B."/>
        </authorList>
    </citation>
    <scope>NUCLEOTIDE SEQUENCE [LARGE SCALE GENOMIC DNA]</scope>
    <source>
        <strain evidence="1">NLD-2019</strain>
        <tissue evidence="1">Leaf</tissue>
    </source>
</reference>
<proteinExistence type="predicted"/>
<sequence>MMNVGKNRAQNGVLDCPESKNEEKFLSIDRMGSSRFAVREAQIGLPPRYATGEAVEKSDPFIRLHAKEDYSSSSRTSSTTRQKTRPFYHLITNFKPLEKI</sequence>
<keyword evidence="2" id="KW-1185">Reference proteome</keyword>